<evidence type="ECO:0000313" key="1">
    <source>
        <dbReference type="EMBL" id="OWZ08518.1"/>
    </source>
</evidence>
<keyword evidence="2" id="KW-1185">Reference proteome</keyword>
<sequence>MSASARSYRCRSNPKAHERIGHVVIWNLKGSWESVPVKLRTVKKKASAGDRADRKWYAYAEEGCKVSGEVSLKGLLVAFDREQPELVVAQRRLAGVNAKYGKAGSI</sequence>
<comment type="caution">
    <text evidence="1">The sequence shown here is derived from an EMBL/GenBank/DDBJ whole genome shotgun (WGS) entry which is preliminary data.</text>
</comment>
<dbReference type="Proteomes" id="UP000198211">
    <property type="component" value="Unassembled WGS sequence"/>
</dbReference>
<evidence type="ECO:0000313" key="2">
    <source>
        <dbReference type="Proteomes" id="UP000198211"/>
    </source>
</evidence>
<protein>
    <submittedName>
        <fullName evidence="1">Uncharacterized protein</fullName>
    </submittedName>
</protein>
<proteinExistence type="predicted"/>
<reference evidence="2" key="1">
    <citation type="submission" date="2017-03" db="EMBL/GenBank/DDBJ databases">
        <title>Phytopthora megakarya and P. palmivora, two closely related causual agents of cacao black pod achieved similar genome size and gene model numbers by different mechanisms.</title>
        <authorList>
            <person name="Ali S."/>
            <person name="Shao J."/>
            <person name="Larry D.J."/>
            <person name="Kronmiller B."/>
            <person name="Shen D."/>
            <person name="Strem M.D."/>
            <person name="Melnick R.L."/>
            <person name="Guiltinan M.J."/>
            <person name="Tyler B.M."/>
            <person name="Meinhardt L.W."/>
            <person name="Bailey B.A."/>
        </authorList>
    </citation>
    <scope>NUCLEOTIDE SEQUENCE [LARGE SCALE GENOMIC DNA]</scope>
    <source>
        <strain evidence="2">zdho120</strain>
    </source>
</reference>
<organism evidence="1 2">
    <name type="scientific">Phytophthora megakarya</name>
    <dbReference type="NCBI Taxonomy" id="4795"/>
    <lineage>
        <taxon>Eukaryota</taxon>
        <taxon>Sar</taxon>
        <taxon>Stramenopiles</taxon>
        <taxon>Oomycota</taxon>
        <taxon>Peronosporomycetes</taxon>
        <taxon>Peronosporales</taxon>
        <taxon>Peronosporaceae</taxon>
        <taxon>Phytophthora</taxon>
    </lineage>
</organism>
<gene>
    <name evidence="1" type="ORF">PHMEG_00018926</name>
</gene>
<name>A0A225VUD3_9STRA</name>
<accession>A0A225VUD3</accession>
<dbReference type="EMBL" id="NBNE01003125">
    <property type="protein sequence ID" value="OWZ08518.1"/>
    <property type="molecule type" value="Genomic_DNA"/>
</dbReference>
<dbReference type="AlphaFoldDB" id="A0A225VUD3"/>